<feature type="domain" description="E3 UFM1-protein ligase 1-like N-terminal" evidence="8">
    <location>
        <begin position="122"/>
        <end position="333"/>
    </location>
</feature>
<sequence length="786" mass="88243">MIDEWEEVKRLASDLQRAQSASSSQRLSERNCVEVVSKLVEMKLLEVYFTNDARQYVTPAQLAREIQDELYLHGVEEMLSTVDEDIGIMPPNDMQIQKYKLENYLENGHVLLSNEQIISVEEKRRLGVAELSTLLNVDYNRIEECSESLARQGKFQISMGELLSCEYMDGVAENLNEKLQQEGFINLARLTKALDIPTEFLRKEMEKRAKNVLIGRQDETDSNLFVTDAYLSRNRAKIRGALSGVTKPTRCAQIISHHELSEHMFQAFSEELLRTGRIAGVISGGKNISSSVFIPEIHSHAQSQWVSQYFRQNGFVDYEAVSRLGITDPKAFIRRILPDEEGLEFLSKACVGKTMTSQVQASLQDELSTCDWVDAEPFLPSNLAQEEIGELIELVLKRWETRGVKLPKVIGKSLLVSETLSTKVLQLLDPIVDNKAKEDVAKGTFKINLKAPKAKPVTKKPSKRDSDDEDDGGGRGSKKKEERRKKAAGGKAGGGAQGRETKTKSTKKKYMAGKDAQDFDEHSSEEESLDPRAMVDTGAEFMPLKDLSDVVKNLDVLRDAPPSLGDKLAAELRKILNTKYNELAKTYALASTPDSASDIKTKFLAALRTSAGDALANIRLYAKGSDFVTETDSELGAQLKKHLCRTLVSQLAHKSVLYLAWTSEDGENLEVDAQDIDKTEFWENFPTEVKARLMQSLPNEMKAEVTKMMKNLSGDDLEVSLKDLETLLGPGYCEILFKKPDKKRDKSLHHDRNHLWRRRQEEPRLGTLILALDSATAPDFTIVCYV</sequence>
<keyword evidence="4" id="KW-0808">Transferase</keyword>
<proteinExistence type="inferred from homology"/>
<feature type="compositionally biased region" description="Basic residues" evidence="7">
    <location>
        <begin position="476"/>
        <end position="488"/>
    </location>
</feature>
<evidence type="ECO:0000313" key="11">
    <source>
        <dbReference type="Proteomes" id="UP000678499"/>
    </source>
</evidence>
<comment type="function">
    <text evidence="1">E3 UFM1-protein ligase that mediates ufmylation of target proteins.</text>
</comment>
<evidence type="ECO:0000256" key="6">
    <source>
        <dbReference type="ARBA" id="ARBA00030452"/>
    </source>
</evidence>
<dbReference type="Pfam" id="PF09743">
    <property type="entry name" value="E3_UFM1_ligase"/>
    <property type="match status" value="2"/>
</dbReference>
<feature type="compositionally biased region" description="Basic residues" evidence="7">
    <location>
        <begin position="452"/>
        <end position="462"/>
    </location>
</feature>
<evidence type="ECO:0000256" key="2">
    <source>
        <dbReference type="ARBA" id="ARBA00010789"/>
    </source>
</evidence>
<feature type="domain" description="E3 UFM1-protein ligase 1-like N-terminal" evidence="8">
    <location>
        <begin position="7"/>
        <end position="74"/>
    </location>
</feature>
<dbReference type="Pfam" id="PF23659">
    <property type="entry name" value="UFL1"/>
    <property type="match status" value="1"/>
</dbReference>
<feature type="domain" description="E3 UFM1-protein ligase 1-like" evidence="9">
    <location>
        <begin position="607"/>
        <end position="740"/>
    </location>
</feature>
<dbReference type="GO" id="GO:0005789">
    <property type="term" value="C:endoplasmic reticulum membrane"/>
    <property type="evidence" value="ECO:0007669"/>
    <property type="project" value="TreeGrafter"/>
</dbReference>
<dbReference type="PANTHER" id="PTHR31057">
    <property type="entry name" value="E3 UFM1-PROTEIN LIGASE 1"/>
    <property type="match status" value="1"/>
</dbReference>
<accession>A0A7R9BU53</accession>
<dbReference type="EMBL" id="CAJPEX010001895">
    <property type="protein sequence ID" value="CAG0920175.1"/>
    <property type="molecule type" value="Genomic_DNA"/>
</dbReference>
<dbReference type="InterPro" id="IPR018611">
    <property type="entry name" value="Ufl1"/>
</dbReference>
<evidence type="ECO:0000259" key="8">
    <source>
        <dbReference type="Pfam" id="PF09743"/>
    </source>
</evidence>
<name>A0A7R9BU53_9CRUS</name>
<dbReference type="PANTHER" id="PTHR31057:SF0">
    <property type="entry name" value="E3 UFM1-PROTEIN LIGASE 1"/>
    <property type="match status" value="1"/>
</dbReference>
<organism evidence="10">
    <name type="scientific">Notodromas monacha</name>
    <dbReference type="NCBI Taxonomy" id="399045"/>
    <lineage>
        <taxon>Eukaryota</taxon>
        <taxon>Metazoa</taxon>
        <taxon>Ecdysozoa</taxon>
        <taxon>Arthropoda</taxon>
        <taxon>Crustacea</taxon>
        <taxon>Oligostraca</taxon>
        <taxon>Ostracoda</taxon>
        <taxon>Podocopa</taxon>
        <taxon>Podocopida</taxon>
        <taxon>Cypridocopina</taxon>
        <taxon>Cypridoidea</taxon>
        <taxon>Cyprididae</taxon>
        <taxon>Notodromas</taxon>
    </lineage>
</organism>
<dbReference type="Pfam" id="PF25870">
    <property type="entry name" value="WHD_UFL1_5th"/>
    <property type="match status" value="1"/>
</dbReference>
<feature type="region of interest" description="Disordered" evidence="7">
    <location>
        <begin position="452"/>
        <end position="530"/>
    </location>
</feature>
<evidence type="ECO:0000256" key="4">
    <source>
        <dbReference type="ARBA" id="ARBA00022679"/>
    </source>
</evidence>
<evidence type="ECO:0000256" key="5">
    <source>
        <dbReference type="ARBA" id="ARBA00022786"/>
    </source>
</evidence>
<evidence type="ECO:0000256" key="1">
    <source>
        <dbReference type="ARBA" id="ARBA00003950"/>
    </source>
</evidence>
<protein>
    <recommendedName>
        <fullName evidence="3">E3 UFM1-protein ligase 1 homolog</fullName>
    </recommendedName>
    <alternativeName>
        <fullName evidence="6">E3 UFM1-protein transferase 1 homolog</fullName>
    </alternativeName>
</protein>
<evidence type="ECO:0000256" key="3">
    <source>
        <dbReference type="ARBA" id="ARBA00014160"/>
    </source>
</evidence>
<dbReference type="GO" id="GO:0061666">
    <property type="term" value="F:UFM1 ligase activity"/>
    <property type="evidence" value="ECO:0007669"/>
    <property type="project" value="InterPro"/>
</dbReference>
<dbReference type="OrthoDB" id="10258297at2759"/>
<evidence type="ECO:0000256" key="7">
    <source>
        <dbReference type="SAM" id="MobiDB-lite"/>
    </source>
</evidence>
<gene>
    <name evidence="10" type="ORF">NMOB1V02_LOCUS7687</name>
</gene>
<comment type="similarity">
    <text evidence="2">Belongs to the UFL1 family.</text>
</comment>
<dbReference type="GO" id="GO:0032434">
    <property type="term" value="P:regulation of proteasomal ubiquitin-dependent protein catabolic process"/>
    <property type="evidence" value="ECO:0007669"/>
    <property type="project" value="TreeGrafter"/>
</dbReference>
<keyword evidence="11" id="KW-1185">Reference proteome</keyword>
<dbReference type="EMBL" id="OA883932">
    <property type="protein sequence ID" value="CAD7280023.1"/>
    <property type="molecule type" value="Genomic_DNA"/>
</dbReference>
<evidence type="ECO:0000259" key="9">
    <source>
        <dbReference type="Pfam" id="PF23659"/>
    </source>
</evidence>
<dbReference type="InterPro" id="IPR056580">
    <property type="entry name" value="Ufl1_dom"/>
</dbReference>
<keyword evidence="5" id="KW-0833">Ubl conjugation pathway</keyword>
<dbReference type="GO" id="GO:0034976">
    <property type="term" value="P:response to endoplasmic reticulum stress"/>
    <property type="evidence" value="ECO:0007669"/>
    <property type="project" value="TreeGrafter"/>
</dbReference>
<reference evidence="10" key="1">
    <citation type="submission" date="2020-11" db="EMBL/GenBank/DDBJ databases">
        <authorList>
            <person name="Tran Van P."/>
        </authorList>
    </citation>
    <scope>NUCLEOTIDE SEQUENCE</scope>
</reference>
<dbReference type="Proteomes" id="UP000678499">
    <property type="component" value="Unassembled WGS sequence"/>
</dbReference>
<dbReference type="GO" id="GO:1990592">
    <property type="term" value="P:protein K69-linked ufmylation"/>
    <property type="evidence" value="ECO:0007669"/>
    <property type="project" value="TreeGrafter"/>
</dbReference>
<dbReference type="AlphaFoldDB" id="A0A7R9BU53"/>
<dbReference type="InterPro" id="IPR056579">
    <property type="entry name" value="Ufl1_N"/>
</dbReference>
<evidence type="ECO:0000313" key="10">
    <source>
        <dbReference type="EMBL" id="CAD7280023.1"/>
    </source>
</evidence>